<dbReference type="AlphaFoldDB" id="A0AAD4NE94"/>
<proteinExistence type="inferred from homology"/>
<dbReference type="GO" id="GO:0001682">
    <property type="term" value="P:tRNA 5'-leader removal"/>
    <property type="evidence" value="ECO:0007669"/>
    <property type="project" value="TreeGrafter"/>
</dbReference>
<keyword evidence="4" id="KW-1185">Reference proteome</keyword>
<reference evidence="3" key="1">
    <citation type="submission" date="2022-01" db="EMBL/GenBank/DDBJ databases">
        <title>Genome Sequence Resource for Two Populations of Ditylenchus destructor, the Migratory Endoparasitic Phytonematode.</title>
        <authorList>
            <person name="Zhang H."/>
            <person name="Lin R."/>
            <person name="Xie B."/>
        </authorList>
    </citation>
    <scope>NUCLEOTIDE SEQUENCE</scope>
    <source>
        <strain evidence="3">BazhouSP</strain>
    </source>
</reference>
<feature type="region of interest" description="Disordered" evidence="2">
    <location>
        <begin position="149"/>
        <end position="203"/>
    </location>
</feature>
<dbReference type="SUPFAM" id="SSF82704">
    <property type="entry name" value="AlbA-like"/>
    <property type="match status" value="1"/>
</dbReference>
<evidence type="ECO:0000313" key="4">
    <source>
        <dbReference type="Proteomes" id="UP001201812"/>
    </source>
</evidence>
<feature type="compositionally biased region" description="Basic and acidic residues" evidence="2">
    <location>
        <begin position="189"/>
        <end position="203"/>
    </location>
</feature>
<dbReference type="Proteomes" id="UP001201812">
    <property type="component" value="Unassembled WGS sequence"/>
</dbReference>
<dbReference type="InterPro" id="IPR036882">
    <property type="entry name" value="Alba-like_dom_sf"/>
</dbReference>
<dbReference type="Gene3D" id="3.30.110.20">
    <property type="entry name" value="Alba-like domain"/>
    <property type="match status" value="1"/>
</dbReference>
<name>A0AAD4NE94_9BILA</name>
<accession>A0AAD4NE94</accession>
<protein>
    <submittedName>
        <fullName evidence="3">Ribonuclease P protein subunit p25-like protein</fullName>
    </submittedName>
</protein>
<dbReference type="GO" id="GO:0003723">
    <property type="term" value="F:RNA binding"/>
    <property type="evidence" value="ECO:0007669"/>
    <property type="project" value="TreeGrafter"/>
</dbReference>
<evidence type="ECO:0000256" key="1">
    <source>
        <dbReference type="ARBA" id="ARBA00008018"/>
    </source>
</evidence>
<dbReference type="PANTHER" id="PTHR13516">
    <property type="entry name" value="RIBONUCLEASE P SUBUNIT P25"/>
    <property type="match status" value="1"/>
</dbReference>
<evidence type="ECO:0000313" key="3">
    <source>
        <dbReference type="EMBL" id="KAI1725757.1"/>
    </source>
</evidence>
<dbReference type="GO" id="GO:0000172">
    <property type="term" value="C:ribonuclease MRP complex"/>
    <property type="evidence" value="ECO:0007669"/>
    <property type="project" value="TreeGrafter"/>
</dbReference>
<dbReference type="PANTHER" id="PTHR13516:SF4">
    <property type="entry name" value="FI09323P"/>
    <property type="match status" value="1"/>
</dbReference>
<gene>
    <name evidence="3" type="ORF">DdX_02434</name>
</gene>
<comment type="caution">
    <text evidence="3">The sequence shown here is derived from an EMBL/GenBank/DDBJ whole genome shotgun (WGS) entry which is preliminary data.</text>
</comment>
<sequence length="203" mass="23441">MDNYNILAEDTEPECSMPFPDELSKDAMKFELKKNTKFSGIIARVEKEFQRNERRRMIFYAIGESSNKCIALVEILKSKLGSGKNILYQWNIIKSSKSTDVWTPNDETMDRLIVEKNVPAIFIMISRDSFPAEYQCAGQQSSTEAFPSFLKTKKDQPTRSQLRSKPYLSSRSQEGTQEKSNKWQRGPRPRKETVKSDHKQNNG</sequence>
<organism evidence="3 4">
    <name type="scientific">Ditylenchus destructor</name>
    <dbReference type="NCBI Taxonomy" id="166010"/>
    <lineage>
        <taxon>Eukaryota</taxon>
        <taxon>Metazoa</taxon>
        <taxon>Ecdysozoa</taxon>
        <taxon>Nematoda</taxon>
        <taxon>Chromadorea</taxon>
        <taxon>Rhabditida</taxon>
        <taxon>Tylenchina</taxon>
        <taxon>Tylenchomorpha</taxon>
        <taxon>Sphaerularioidea</taxon>
        <taxon>Anguinidae</taxon>
        <taxon>Anguininae</taxon>
        <taxon>Ditylenchus</taxon>
    </lineage>
</organism>
<comment type="similarity">
    <text evidence="1">Belongs to the histone-like Alba family.</text>
</comment>
<dbReference type="EMBL" id="JAKKPZ010000002">
    <property type="protein sequence ID" value="KAI1725757.1"/>
    <property type="molecule type" value="Genomic_DNA"/>
</dbReference>
<dbReference type="InterPro" id="IPR051958">
    <property type="entry name" value="Alba-like_NAB"/>
</dbReference>
<feature type="compositionally biased region" description="Polar residues" evidence="2">
    <location>
        <begin position="158"/>
        <end position="175"/>
    </location>
</feature>
<evidence type="ECO:0000256" key="2">
    <source>
        <dbReference type="SAM" id="MobiDB-lite"/>
    </source>
</evidence>